<name>A0A8C5ICV1_JUNHY</name>
<accession>A0A8C5ICV1</accession>
<dbReference type="InterPro" id="IPR013783">
    <property type="entry name" value="Ig-like_fold"/>
</dbReference>
<dbReference type="Gene3D" id="2.60.40.10">
    <property type="entry name" value="Immunoglobulins"/>
    <property type="match status" value="1"/>
</dbReference>
<evidence type="ECO:0000313" key="6">
    <source>
        <dbReference type="Ensembl" id="ENSJHYP00000000971.1"/>
    </source>
</evidence>
<reference evidence="6" key="1">
    <citation type="submission" date="2025-08" db="UniProtKB">
        <authorList>
            <consortium name="Ensembl"/>
        </authorList>
    </citation>
    <scope>IDENTIFICATION</scope>
</reference>
<sequence>CSRASGNGGCFACAGSKFKAKIHPSCLGGAFTGSAVTHEFFPLLTFLDIASPVTFTQPLQNQQAEEGGSVTLSCEVSNPSTPVQWKKGGTVLRASDKYRMRQDGAVAQDAGEYTCDSGDQQTTAYLQVKGRLPSSFIHFVLILCPLE</sequence>
<evidence type="ECO:0000256" key="1">
    <source>
        <dbReference type="ARBA" id="ARBA00004496"/>
    </source>
</evidence>
<evidence type="ECO:0000256" key="2">
    <source>
        <dbReference type="ARBA" id="ARBA00022490"/>
    </source>
</evidence>
<dbReference type="InterPro" id="IPR036179">
    <property type="entry name" value="Ig-like_dom_sf"/>
</dbReference>
<evidence type="ECO:0000256" key="4">
    <source>
        <dbReference type="ARBA" id="ARBA00023157"/>
    </source>
</evidence>
<protein>
    <recommendedName>
        <fullName evidence="5">Ig-like domain-containing protein</fullName>
    </recommendedName>
</protein>
<keyword evidence="4" id="KW-1015">Disulfide bond</keyword>
<feature type="domain" description="Ig-like" evidence="5">
    <location>
        <begin position="52"/>
        <end position="127"/>
    </location>
</feature>
<reference evidence="6" key="2">
    <citation type="submission" date="2025-09" db="UniProtKB">
        <authorList>
            <consortium name="Ensembl"/>
        </authorList>
    </citation>
    <scope>IDENTIFICATION</scope>
</reference>
<keyword evidence="7" id="KW-1185">Reference proteome</keyword>
<dbReference type="InterPro" id="IPR003598">
    <property type="entry name" value="Ig_sub2"/>
</dbReference>
<dbReference type="SMART" id="SM00409">
    <property type="entry name" value="IG"/>
    <property type="match status" value="1"/>
</dbReference>
<dbReference type="InterPro" id="IPR013098">
    <property type="entry name" value="Ig_I-set"/>
</dbReference>
<keyword evidence="2" id="KW-0963">Cytoplasm</keyword>
<dbReference type="AlphaFoldDB" id="A0A8C5ICV1"/>
<keyword evidence="3" id="KW-0597">Phosphoprotein</keyword>
<proteinExistence type="predicted"/>
<dbReference type="PROSITE" id="PS50835">
    <property type="entry name" value="IG_LIKE"/>
    <property type="match status" value="1"/>
</dbReference>
<dbReference type="SMART" id="SM00408">
    <property type="entry name" value="IGc2"/>
    <property type="match status" value="1"/>
</dbReference>
<dbReference type="PANTHER" id="PTHR35971:SF5">
    <property type="entry name" value="OBSCURIN LIKE CYTOSKELETAL ADAPTOR 1"/>
    <property type="match status" value="1"/>
</dbReference>
<evidence type="ECO:0000259" key="5">
    <source>
        <dbReference type="PROSITE" id="PS50835"/>
    </source>
</evidence>
<dbReference type="FunFam" id="2.60.40.10:FF:001652">
    <property type="entry name" value="Uncharacterized protein"/>
    <property type="match status" value="1"/>
</dbReference>
<dbReference type="Proteomes" id="UP000694408">
    <property type="component" value="Unplaced"/>
</dbReference>
<dbReference type="Pfam" id="PF07679">
    <property type="entry name" value="I-set"/>
    <property type="match status" value="1"/>
</dbReference>
<dbReference type="Ensembl" id="ENSJHYT00000001219.1">
    <property type="protein sequence ID" value="ENSJHYP00000000971.1"/>
    <property type="gene ID" value="ENSJHYG00000000855.1"/>
</dbReference>
<comment type="subcellular location">
    <subcellularLocation>
        <location evidence="1">Cytoplasm</location>
    </subcellularLocation>
</comment>
<dbReference type="GO" id="GO:0005737">
    <property type="term" value="C:cytoplasm"/>
    <property type="evidence" value="ECO:0007669"/>
    <property type="project" value="UniProtKB-SubCell"/>
</dbReference>
<evidence type="ECO:0000313" key="7">
    <source>
        <dbReference type="Proteomes" id="UP000694408"/>
    </source>
</evidence>
<dbReference type="SUPFAM" id="SSF48726">
    <property type="entry name" value="Immunoglobulin"/>
    <property type="match status" value="1"/>
</dbReference>
<dbReference type="InterPro" id="IPR003599">
    <property type="entry name" value="Ig_sub"/>
</dbReference>
<evidence type="ECO:0000256" key="3">
    <source>
        <dbReference type="ARBA" id="ARBA00022553"/>
    </source>
</evidence>
<dbReference type="PANTHER" id="PTHR35971">
    <property type="entry name" value="SI:DKEY-31G6.6"/>
    <property type="match status" value="1"/>
</dbReference>
<dbReference type="InterPro" id="IPR007110">
    <property type="entry name" value="Ig-like_dom"/>
</dbReference>
<organism evidence="6 7">
    <name type="scientific">Junco hyemalis</name>
    <name type="common">Dark-eyed junco</name>
    <dbReference type="NCBI Taxonomy" id="40217"/>
    <lineage>
        <taxon>Eukaryota</taxon>
        <taxon>Metazoa</taxon>
        <taxon>Chordata</taxon>
        <taxon>Craniata</taxon>
        <taxon>Vertebrata</taxon>
        <taxon>Euteleostomi</taxon>
        <taxon>Archelosauria</taxon>
        <taxon>Archosauria</taxon>
        <taxon>Dinosauria</taxon>
        <taxon>Saurischia</taxon>
        <taxon>Theropoda</taxon>
        <taxon>Coelurosauria</taxon>
        <taxon>Aves</taxon>
        <taxon>Neognathae</taxon>
        <taxon>Neoaves</taxon>
        <taxon>Telluraves</taxon>
        <taxon>Australaves</taxon>
        <taxon>Passeriformes</taxon>
        <taxon>Passerellidae</taxon>
        <taxon>Junco</taxon>
    </lineage>
</organism>
<dbReference type="InterPro" id="IPR052385">
    <property type="entry name" value="Obscurin/Obscurin-like_Reg"/>
</dbReference>